<feature type="transmembrane region" description="Helical" evidence="8">
    <location>
        <begin position="244"/>
        <end position="267"/>
    </location>
</feature>
<dbReference type="Proteomes" id="UP001241169">
    <property type="component" value="Unassembled WGS sequence"/>
</dbReference>
<evidence type="ECO:0000256" key="6">
    <source>
        <dbReference type="ARBA" id="ARBA00023136"/>
    </source>
</evidence>
<organism evidence="10 11">
    <name type="scientific">Colletotrichum paranaense</name>
    <dbReference type="NCBI Taxonomy" id="1914294"/>
    <lineage>
        <taxon>Eukaryota</taxon>
        <taxon>Fungi</taxon>
        <taxon>Dikarya</taxon>
        <taxon>Ascomycota</taxon>
        <taxon>Pezizomycotina</taxon>
        <taxon>Sordariomycetes</taxon>
        <taxon>Hypocreomycetidae</taxon>
        <taxon>Glomerellales</taxon>
        <taxon>Glomerellaceae</taxon>
        <taxon>Colletotrichum</taxon>
        <taxon>Colletotrichum acutatum species complex</taxon>
    </lineage>
</organism>
<dbReference type="Pfam" id="PF07690">
    <property type="entry name" value="MFS_1"/>
    <property type="match status" value="1"/>
</dbReference>
<dbReference type="PROSITE" id="PS50850">
    <property type="entry name" value="MFS"/>
    <property type="match status" value="1"/>
</dbReference>
<dbReference type="RefSeq" id="XP_060355927.1">
    <property type="nucleotide sequence ID" value="XM_060485070.1"/>
</dbReference>
<feature type="transmembrane region" description="Helical" evidence="8">
    <location>
        <begin position="388"/>
        <end position="411"/>
    </location>
</feature>
<feature type="transmembrane region" description="Helical" evidence="8">
    <location>
        <begin position="364"/>
        <end position="382"/>
    </location>
</feature>
<feature type="domain" description="Major facilitator superfamily (MFS) profile" evidence="9">
    <location>
        <begin position="70"/>
        <end position="477"/>
    </location>
</feature>
<evidence type="ECO:0000256" key="5">
    <source>
        <dbReference type="ARBA" id="ARBA00022989"/>
    </source>
</evidence>
<sequence>MASIIATAATPVGAAAEIQPVSNFPQHDEEKARRAAANGEHGTSNDSPSTISDNVYAVQRWNSPPINTYRTAATFWSFVVVGMNDGSYGVSPRLPSLIPKLYLMKIKLLTSQALVPLLETYYDLNHTVVSLIFLSPFVGYAIASAVNNLMHVHFGQRGVACIAPLCHLIPYLTFSFHPPYPVLVALFVLVGMGNGLADAAWCSFIGQMANSHEMSGILQACYALGATIAPLIATALSAEGQPGWFAFYYVMAAASVVEFVTLTATFWTQTGAVYLSENPTESGGKSGRTRQALKNKLSWIFAFFVFGYCGAEVALGGWIVVFMTRIRGATSVTGGAVATGFWGGMTAGRLFLSSVTIRLGEFWAMFLYLGVTIVLELIFWLVPNLVVSAVAAALIGVAMGPMYPVAVVLITKVMPRSLHVGTIGFAAAFGGSGGAILPFAVGAIAQAKGVQTLQPIVLAICVVLGLLWILLPRQPRQNKDTSGEESSSPAGDN</sequence>
<evidence type="ECO:0000256" key="4">
    <source>
        <dbReference type="ARBA" id="ARBA00022692"/>
    </source>
</evidence>
<feature type="transmembrane region" description="Helical" evidence="8">
    <location>
        <begin position="332"/>
        <end position="352"/>
    </location>
</feature>
<proteinExistence type="inferred from homology"/>
<protein>
    <recommendedName>
        <fullName evidence="9">Major facilitator superfamily (MFS) profile domain-containing protein</fullName>
    </recommendedName>
</protein>
<keyword evidence="11" id="KW-1185">Reference proteome</keyword>
<dbReference type="InterPro" id="IPR036259">
    <property type="entry name" value="MFS_trans_sf"/>
</dbReference>
<dbReference type="EMBL" id="MOPA01000001">
    <property type="protein sequence ID" value="KAK1546813.1"/>
    <property type="molecule type" value="Genomic_DNA"/>
</dbReference>
<dbReference type="PANTHER" id="PTHR23514:SF3">
    <property type="entry name" value="BYPASS OF STOP CODON PROTEIN 6"/>
    <property type="match status" value="1"/>
</dbReference>
<keyword evidence="3" id="KW-0813">Transport</keyword>
<reference evidence="10 11" key="1">
    <citation type="submission" date="2016-10" db="EMBL/GenBank/DDBJ databases">
        <title>The genome sequence of Colletotrichum fioriniae PJ7.</title>
        <authorList>
            <person name="Baroncelli R."/>
        </authorList>
    </citation>
    <scope>NUCLEOTIDE SEQUENCE [LARGE SCALE GENOMIC DNA]</scope>
    <source>
        <strain evidence="10 11">IMI 384185</strain>
    </source>
</reference>
<dbReference type="Gene3D" id="1.20.1250.20">
    <property type="entry name" value="MFS general substrate transporter like domains"/>
    <property type="match status" value="2"/>
</dbReference>
<evidence type="ECO:0000256" key="8">
    <source>
        <dbReference type="SAM" id="Phobius"/>
    </source>
</evidence>
<evidence type="ECO:0000256" key="2">
    <source>
        <dbReference type="ARBA" id="ARBA00008335"/>
    </source>
</evidence>
<dbReference type="PANTHER" id="PTHR23514">
    <property type="entry name" value="BYPASS OF STOP CODON PROTEIN 6"/>
    <property type="match status" value="1"/>
</dbReference>
<comment type="similarity">
    <text evidence="2">Belongs to the major facilitator superfamily.</text>
</comment>
<feature type="transmembrane region" description="Helical" evidence="8">
    <location>
        <begin position="217"/>
        <end position="238"/>
    </location>
</feature>
<feature type="transmembrane region" description="Helical" evidence="8">
    <location>
        <begin position="297"/>
        <end position="320"/>
    </location>
</feature>
<keyword evidence="5 8" id="KW-1133">Transmembrane helix</keyword>
<comment type="subcellular location">
    <subcellularLocation>
        <location evidence="1">Endomembrane system</location>
        <topology evidence="1">Multi-pass membrane protein</topology>
    </subcellularLocation>
</comment>
<feature type="transmembrane region" description="Helical" evidence="8">
    <location>
        <begin position="124"/>
        <end position="146"/>
    </location>
</feature>
<feature type="transmembrane region" description="Helical" evidence="8">
    <location>
        <begin position="453"/>
        <end position="471"/>
    </location>
</feature>
<feature type="region of interest" description="Disordered" evidence="7">
    <location>
        <begin position="21"/>
        <end position="51"/>
    </location>
</feature>
<evidence type="ECO:0000313" key="10">
    <source>
        <dbReference type="EMBL" id="KAK1546813.1"/>
    </source>
</evidence>
<evidence type="ECO:0000256" key="1">
    <source>
        <dbReference type="ARBA" id="ARBA00004127"/>
    </source>
</evidence>
<evidence type="ECO:0000256" key="7">
    <source>
        <dbReference type="SAM" id="MobiDB-lite"/>
    </source>
</evidence>
<keyword evidence="6 8" id="KW-0472">Membrane</keyword>
<evidence type="ECO:0000256" key="3">
    <source>
        <dbReference type="ARBA" id="ARBA00022448"/>
    </source>
</evidence>
<feature type="compositionally biased region" description="Polar residues" evidence="7">
    <location>
        <begin position="41"/>
        <end position="51"/>
    </location>
</feature>
<evidence type="ECO:0000259" key="9">
    <source>
        <dbReference type="PROSITE" id="PS50850"/>
    </source>
</evidence>
<dbReference type="InterPro" id="IPR020846">
    <property type="entry name" value="MFS_dom"/>
</dbReference>
<dbReference type="GeneID" id="85368969"/>
<dbReference type="SUPFAM" id="SSF103473">
    <property type="entry name" value="MFS general substrate transporter"/>
    <property type="match status" value="1"/>
</dbReference>
<evidence type="ECO:0000313" key="11">
    <source>
        <dbReference type="Proteomes" id="UP001241169"/>
    </source>
</evidence>
<comment type="caution">
    <text evidence="10">The sequence shown here is derived from an EMBL/GenBank/DDBJ whole genome shotgun (WGS) entry which is preliminary data.</text>
</comment>
<feature type="transmembrane region" description="Helical" evidence="8">
    <location>
        <begin position="182"/>
        <end position="205"/>
    </location>
</feature>
<dbReference type="InterPro" id="IPR051788">
    <property type="entry name" value="MFS_Transporter"/>
</dbReference>
<gene>
    <name evidence="10" type="ORF">CPAR01_00780</name>
</gene>
<keyword evidence="4 8" id="KW-0812">Transmembrane</keyword>
<dbReference type="InterPro" id="IPR011701">
    <property type="entry name" value="MFS"/>
</dbReference>
<feature type="transmembrane region" description="Helical" evidence="8">
    <location>
        <begin position="423"/>
        <end position="447"/>
    </location>
</feature>
<accession>A0ABQ9T4W5</accession>
<name>A0ABQ9T4W5_9PEZI</name>